<dbReference type="Proteomes" id="UP001497482">
    <property type="component" value="Chromosome 9"/>
</dbReference>
<keyword evidence="2" id="KW-1185">Reference proteome</keyword>
<reference evidence="1 2" key="1">
    <citation type="submission" date="2024-04" db="EMBL/GenBank/DDBJ databases">
        <authorList>
            <person name="Waldvogel A.-M."/>
            <person name="Schoenle A."/>
        </authorList>
    </citation>
    <scope>NUCLEOTIDE SEQUENCE [LARGE SCALE GENOMIC DNA]</scope>
</reference>
<organism evidence="1 2">
    <name type="scientific">Knipowitschia caucasica</name>
    <name type="common">Caucasian dwarf goby</name>
    <name type="synonym">Pomatoschistus caucasicus</name>
    <dbReference type="NCBI Taxonomy" id="637954"/>
    <lineage>
        <taxon>Eukaryota</taxon>
        <taxon>Metazoa</taxon>
        <taxon>Chordata</taxon>
        <taxon>Craniata</taxon>
        <taxon>Vertebrata</taxon>
        <taxon>Euteleostomi</taxon>
        <taxon>Actinopterygii</taxon>
        <taxon>Neopterygii</taxon>
        <taxon>Teleostei</taxon>
        <taxon>Neoteleostei</taxon>
        <taxon>Acanthomorphata</taxon>
        <taxon>Gobiaria</taxon>
        <taxon>Gobiiformes</taxon>
        <taxon>Gobioidei</taxon>
        <taxon>Gobiidae</taxon>
        <taxon>Gobiinae</taxon>
        <taxon>Knipowitschia</taxon>
    </lineage>
</organism>
<protein>
    <submittedName>
        <fullName evidence="1">Uncharacterized protein</fullName>
    </submittedName>
</protein>
<sequence>MAALQHTSPSVSGECVREVHTTDSAKVTLTGSHFSSMIAKCACFTTRRIYLQGTSSLHVMRRILKRPLGQYYHQVWLANAEAAMDGWWR</sequence>
<dbReference type="EMBL" id="OZ035831">
    <property type="protein sequence ID" value="CAL1615725.1"/>
    <property type="molecule type" value="Genomic_DNA"/>
</dbReference>
<gene>
    <name evidence="1" type="ORF">KC01_LOCUS41617</name>
</gene>
<evidence type="ECO:0000313" key="2">
    <source>
        <dbReference type="Proteomes" id="UP001497482"/>
    </source>
</evidence>
<evidence type="ECO:0000313" key="1">
    <source>
        <dbReference type="EMBL" id="CAL1615725.1"/>
    </source>
</evidence>
<name>A0AAV2MR13_KNICA</name>
<accession>A0AAV2MR13</accession>
<proteinExistence type="predicted"/>
<dbReference type="AlphaFoldDB" id="A0AAV2MR13"/>